<proteinExistence type="predicted"/>
<evidence type="ECO:0000313" key="1">
    <source>
        <dbReference type="EMBL" id="KAJ1088136.1"/>
    </source>
</evidence>
<reference evidence="1" key="1">
    <citation type="journal article" date="2022" name="bioRxiv">
        <title>Sequencing and chromosome-scale assembly of the giantPleurodeles waltlgenome.</title>
        <authorList>
            <person name="Brown T."/>
            <person name="Elewa A."/>
            <person name="Iarovenko S."/>
            <person name="Subramanian E."/>
            <person name="Araus A.J."/>
            <person name="Petzold A."/>
            <person name="Susuki M."/>
            <person name="Suzuki K.-i.T."/>
            <person name="Hayashi T."/>
            <person name="Toyoda A."/>
            <person name="Oliveira C."/>
            <person name="Osipova E."/>
            <person name="Leigh N.D."/>
            <person name="Simon A."/>
            <person name="Yun M.H."/>
        </authorList>
    </citation>
    <scope>NUCLEOTIDE SEQUENCE</scope>
    <source>
        <strain evidence="1">20211129_DDA</strain>
        <tissue evidence="1">Liver</tissue>
    </source>
</reference>
<sequence>MWILQTSLFYFSSCSEASSKLLRSVGSADAAAKPGVAANFRSRFPVHGGRARLCLAIARNPLSRLCSECLLGILFNGHTPAAPSSTCETCACVRMSVQVLRVGRLDRA</sequence>
<protein>
    <recommendedName>
        <fullName evidence="3">Secreted protein</fullName>
    </recommendedName>
</protein>
<dbReference type="Proteomes" id="UP001066276">
    <property type="component" value="Chromosome 11"/>
</dbReference>
<dbReference type="EMBL" id="JANPWB010000015">
    <property type="protein sequence ID" value="KAJ1088136.1"/>
    <property type="molecule type" value="Genomic_DNA"/>
</dbReference>
<evidence type="ECO:0000313" key="2">
    <source>
        <dbReference type="Proteomes" id="UP001066276"/>
    </source>
</evidence>
<accession>A0AAV7L959</accession>
<keyword evidence="2" id="KW-1185">Reference proteome</keyword>
<dbReference type="AlphaFoldDB" id="A0AAV7L959"/>
<organism evidence="1 2">
    <name type="scientific">Pleurodeles waltl</name>
    <name type="common">Iberian ribbed newt</name>
    <dbReference type="NCBI Taxonomy" id="8319"/>
    <lineage>
        <taxon>Eukaryota</taxon>
        <taxon>Metazoa</taxon>
        <taxon>Chordata</taxon>
        <taxon>Craniata</taxon>
        <taxon>Vertebrata</taxon>
        <taxon>Euteleostomi</taxon>
        <taxon>Amphibia</taxon>
        <taxon>Batrachia</taxon>
        <taxon>Caudata</taxon>
        <taxon>Salamandroidea</taxon>
        <taxon>Salamandridae</taxon>
        <taxon>Pleurodelinae</taxon>
        <taxon>Pleurodeles</taxon>
    </lineage>
</organism>
<gene>
    <name evidence="1" type="ORF">NDU88_001295</name>
</gene>
<name>A0AAV7L959_PLEWA</name>
<comment type="caution">
    <text evidence="1">The sequence shown here is derived from an EMBL/GenBank/DDBJ whole genome shotgun (WGS) entry which is preliminary data.</text>
</comment>
<evidence type="ECO:0008006" key="3">
    <source>
        <dbReference type="Google" id="ProtNLM"/>
    </source>
</evidence>